<evidence type="ECO:0008006" key="4">
    <source>
        <dbReference type="Google" id="ProtNLM"/>
    </source>
</evidence>
<dbReference type="RefSeq" id="WP_068006163.1">
    <property type="nucleotide sequence ID" value="NZ_FOFM01000001.1"/>
</dbReference>
<keyword evidence="1" id="KW-1133">Transmembrane helix</keyword>
<keyword evidence="3" id="KW-1185">Reference proteome</keyword>
<dbReference type="STRING" id="989403.SAMN05421798_101592"/>
<comment type="caution">
    <text evidence="2">The sequence shown here is derived from an EMBL/GenBank/DDBJ whole genome shotgun (WGS) entry which is preliminary data.</text>
</comment>
<dbReference type="AlphaFoldDB" id="A0A165YKV5"/>
<evidence type="ECO:0000313" key="2">
    <source>
        <dbReference type="EMBL" id="KZL18933.1"/>
    </source>
</evidence>
<dbReference type="PATRIC" id="fig|989403.3.peg.2611"/>
<dbReference type="Proteomes" id="UP000076577">
    <property type="component" value="Unassembled WGS sequence"/>
</dbReference>
<keyword evidence="1" id="KW-0812">Transmembrane</keyword>
<dbReference type="OrthoDB" id="7861438at2"/>
<accession>A0A165YKV5</accession>
<evidence type="ECO:0000256" key="1">
    <source>
        <dbReference type="SAM" id="Phobius"/>
    </source>
</evidence>
<reference evidence="2 3" key="1">
    <citation type="journal article" date="2016" name="Front. Microbiol.">
        <title>Comparative Genomic Analysis Reveals a Diverse Repertoire of Genes Involved in Prokaryote-Eukaryote Interactions within the Pseudovibrio Genus.</title>
        <authorList>
            <person name="Romano S."/>
            <person name="Fernandez-Guerra A."/>
            <person name="Reen F.J."/>
            <person name="Glockner F.O."/>
            <person name="Crowley S.P."/>
            <person name="O'Sullivan O."/>
            <person name="Cotter P.D."/>
            <person name="Adams C."/>
            <person name="Dobson A.D."/>
            <person name="O'Gara F."/>
        </authorList>
    </citation>
    <scope>NUCLEOTIDE SEQUENCE [LARGE SCALE GENOMIC DNA]</scope>
    <source>
        <strain evidence="2 3">Ad2</strain>
    </source>
</reference>
<feature type="transmembrane region" description="Helical" evidence="1">
    <location>
        <begin position="103"/>
        <end position="120"/>
    </location>
</feature>
<sequence length="121" mass="12996">MDALQRAARASVARICGYYCIAVLLIMAALSFDPTSSFRVGAMLAITLSAALIYKAWNMPGGKSNGDEAWALIKRQDSSGTQDPNRLQTEALRAAYHEYSKKAMAIALGIWLVSVIAAAVD</sequence>
<protein>
    <recommendedName>
        <fullName evidence="4">DUF3899 domain-containing protein</fullName>
    </recommendedName>
</protein>
<evidence type="ECO:0000313" key="3">
    <source>
        <dbReference type="Proteomes" id="UP000076577"/>
    </source>
</evidence>
<organism evidence="2 3">
    <name type="scientific">Pseudovibrio axinellae</name>
    <dbReference type="NCBI Taxonomy" id="989403"/>
    <lineage>
        <taxon>Bacteria</taxon>
        <taxon>Pseudomonadati</taxon>
        <taxon>Pseudomonadota</taxon>
        <taxon>Alphaproteobacteria</taxon>
        <taxon>Hyphomicrobiales</taxon>
        <taxon>Stappiaceae</taxon>
        <taxon>Pseudovibrio</taxon>
    </lineage>
</organism>
<name>A0A165YKV5_9HYPH</name>
<keyword evidence="1" id="KW-0472">Membrane</keyword>
<dbReference type="EMBL" id="LMCB01000017">
    <property type="protein sequence ID" value="KZL18933.1"/>
    <property type="molecule type" value="Genomic_DNA"/>
</dbReference>
<gene>
    <name evidence="2" type="ORF">PsAD2_02449</name>
</gene>
<feature type="transmembrane region" description="Helical" evidence="1">
    <location>
        <begin position="38"/>
        <end position="57"/>
    </location>
</feature>
<proteinExistence type="predicted"/>
<feature type="transmembrane region" description="Helical" evidence="1">
    <location>
        <begin position="12"/>
        <end position="32"/>
    </location>
</feature>